<evidence type="ECO:0000313" key="2">
    <source>
        <dbReference type="Proteomes" id="UP001300502"/>
    </source>
</evidence>
<keyword evidence="2" id="KW-1185">Reference proteome</keyword>
<gene>
    <name evidence="1" type="ORF">GAYE_PCTG10G0476</name>
</gene>
<dbReference type="EMBL" id="JANCYU010000006">
    <property type="protein sequence ID" value="KAK4522586.1"/>
    <property type="molecule type" value="Genomic_DNA"/>
</dbReference>
<comment type="caution">
    <text evidence="1">The sequence shown here is derived from an EMBL/GenBank/DDBJ whole genome shotgun (WGS) entry which is preliminary data.</text>
</comment>
<dbReference type="AlphaFoldDB" id="A0AAV9I2Q9"/>
<protein>
    <submittedName>
        <fullName evidence="1">Uncharacterized protein</fullName>
    </submittedName>
</protein>
<accession>A0AAV9I2Q9</accession>
<reference evidence="1 2" key="1">
    <citation type="submission" date="2022-07" db="EMBL/GenBank/DDBJ databases">
        <title>Genome-wide signatures of adaptation to extreme environments.</title>
        <authorList>
            <person name="Cho C.H."/>
            <person name="Yoon H.S."/>
        </authorList>
    </citation>
    <scope>NUCLEOTIDE SEQUENCE [LARGE SCALE GENOMIC DNA]</scope>
    <source>
        <strain evidence="1 2">108.79 E11</strain>
    </source>
</reference>
<sequence>MLHSRFSRLWRAKKSLQWRSFCDQTSKGSEFPFDKPLLKWKPLEKAEEEILFNDRLRLATDCIALGATGFVIYKMTYRFLYGPPER</sequence>
<name>A0AAV9I2Q9_9RHOD</name>
<organism evidence="1 2">
    <name type="scientific">Galdieria yellowstonensis</name>
    <dbReference type="NCBI Taxonomy" id="3028027"/>
    <lineage>
        <taxon>Eukaryota</taxon>
        <taxon>Rhodophyta</taxon>
        <taxon>Bangiophyceae</taxon>
        <taxon>Galdieriales</taxon>
        <taxon>Galdieriaceae</taxon>
        <taxon>Galdieria</taxon>
    </lineage>
</organism>
<evidence type="ECO:0000313" key="1">
    <source>
        <dbReference type="EMBL" id="KAK4522586.1"/>
    </source>
</evidence>
<proteinExistence type="predicted"/>
<dbReference type="Proteomes" id="UP001300502">
    <property type="component" value="Unassembled WGS sequence"/>
</dbReference>